<dbReference type="GO" id="GO:0003690">
    <property type="term" value="F:double-stranded DNA binding"/>
    <property type="evidence" value="ECO:0007669"/>
    <property type="project" value="UniProtKB-ARBA"/>
</dbReference>
<accession>A0A3R7LXV2</accession>
<dbReference type="Pfam" id="PF00096">
    <property type="entry name" value="zf-C2H2"/>
    <property type="match status" value="4"/>
</dbReference>
<proteinExistence type="inferred from homology"/>
<feature type="compositionally biased region" description="Low complexity" evidence="12">
    <location>
        <begin position="180"/>
        <end position="192"/>
    </location>
</feature>
<dbReference type="PROSITE" id="PS00028">
    <property type="entry name" value="ZINC_FINGER_C2H2_1"/>
    <property type="match status" value="4"/>
</dbReference>
<dbReference type="PANTHER" id="PTHR24394">
    <property type="entry name" value="ZINC FINGER PROTEIN"/>
    <property type="match status" value="1"/>
</dbReference>
<dbReference type="SUPFAM" id="SSF57667">
    <property type="entry name" value="beta-beta-alpha zinc fingers"/>
    <property type="match status" value="2"/>
</dbReference>
<evidence type="ECO:0000256" key="9">
    <source>
        <dbReference type="ARBA" id="ARBA00023163"/>
    </source>
</evidence>
<evidence type="ECO:0000256" key="6">
    <source>
        <dbReference type="ARBA" id="ARBA00022833"/>
    </source>
</evidence>
<dbReference type="InterPro" id="IPR036236">
    <property type="entry name" value="Znf_C2H2_sf"/>
</dbReference>
<reference evidence="14 15" key="2">
    <citation type="submission" date="2019-01" db="EMBL/GenBank/DDBJ databases">
        <title>The decoding of complex shrimp genome reveals the adaptation for benthos swimmer, frequently molting mechanism and breeding impact on genome.</title>
        <authorList>
            <person name="Sun Y."/>
            <person name="Gao Y."/>
            <person name="Yu Y."/>
        </authorList>
    </citation>
    <scope>NUCLEOTIDE SEQUENCE [LARGE SCALE GENOMIC DNA]</scope>
    <source>
        <tissue evidence="14">Muscle</tissue>
    </source>
</reference>
<keyword evidence="6" id="KW-0862">Zinc</keyword>
<evidence type="ECO:0000256" key="2">
    <source>
        <dbReference type="ARBA" id="ARBA00006991"/>
    </source>
</evidence>
<name>A0A3R7LXV2_PENVA</name>
<comment type="subcellular location">
    <subcellularLocation>
        <location evidence="1">Nucleus</location>
    </subcellularLocation>
</comment>
<evidence type="ECO:0000256" key="11">
    <source>
        <dbReference type="PROSITE-ProRule" id="PRU00042"/>
    </source>
</evidence>
<dbReference type="Gene3D" id="3.30.160.60">
    <property type="entry name" value="Classic Zinc Finger"/>
    <property type="match status" value="4"/>
</dbReference>
<dbReference type="FunFam" id="3.30.160.60:FF:000185">
    <property type="entry name" value="zinc finger protein 319"/>
    <property type="match status" value="1"/>
</dbReference>
<dbReference type="PROSITE" id="PS50157">
    <property type="entry name" value="ZINC_FINGER_C2H2_2"/>
    <property type="match status" value="4"/>
</dbReference>
<evidence type="ECO:0000256" key="7">
    <source>
        <dbReference type="ARBA" id="ARBA00023015"/>
    </source>
</evidence>
<dbReference type="GO" id="GO:0000981">
    <property type="term" value="F:DNA-binding transcription factor activity, RNA polymerase II-specific"/>
    <property type="evidence" value="ECO:0007669"/>
    <property type="project" value="TreeGrafter"/>
</dbReference>
<dbReference type="GO" id="GO:0032502">
    <property type="term" value="P:developmental process"/>
    <property type="evidence" value="ECO:0007669"/>
    <property type="project" value="UniProtKB-ARBA"/>
</dbReference>
<dbReference type="FunFam" id="3.30.160.60:FF:002343">
    <property type="entry name" value="Zinc finger protein 33A"/>
    <property type="match status" value="1"/>
</dbReference>
<feature type="domain" description="C2H2-type" evidence="13">
    <location>
        <begin position="229"/>
        <end position="256"/>
    </location>
</feature>
<gene>
    <name evidence="14" type="ORF">C7M84_020058</name>
</gene>
<evidence type="ECO:0000256" key="8">
    <source>
        <dbReference type="ARBA" id="ARBA00023125"/>
    </source>
</evidence>
<keyword evidence="4" id="KW-0677">Repeat</keyword>
<dbReference type="SMART" id="SM00355">
    <property type="entry name" value="ZnF_C2H2"/>
    <property type="match status" value="4"/>
</dbReference>
<sequence>MTKRSCISPKDSTLPLKKRRVLVESWEEALTSPVPHFTPQPSHTPWRTALLPAVQQHLVASDPCSVFSPPPFAQSNASMYPFRPWSSGTNASYPSVHQASPADFQVLMYPPGGIPSVPFSQTFQGLSETEAALTPKHAQPLPAFQEASSPRIQPRAPLGLRQKSMSPLQPLAGDVPQGDAADSGISESSADSSLEDLRLEAQTESFPSPRSGAGEIHSVGVAAHKDRRFDCEDCGRKFKKRAYLVRHRRLHTGERPYSCDICSATFSQMPNLWYHKRIHTGESPYECAVCQRKFRSSSHLKRHQRLHTGETPYACPSCPAAFITWDKLNRHKMIDHP</sequence>
<dbReference type="InterPro" id="IPR013087">
    <property type="entry name" value="Znf_C2H2_type"/>
</dbReference>
<evidence type="ECO:0000256" key="1">
    <source>
        <dbReference type="ARBA" id="ARBA00004123"/>
    </source>
</evidence>
<dbReference type="AlphaFoldDB" id="A0A3R7LXV2"/>
<dbReference type="PANTHER" id="PTHR24394:SF39">
    <property type="entry name" value="ZINC FINGER AND BTB DOMAIN CONTAINING 14"/>
    <property type="match status" value="1"/>
</dbReference>
<dbReference type="FunFam" id="3.30.160.60:FF:000202">
    <property type="entry name" value="Zinc finger protein 574"/>
    <property type="match status" value="1"/>
</dbReference>
<evidence type="ECO:0000256" key="4">
    <source>
        <dbReference type="ARBA" id="ARBA00022737"/>
    </source>
</evidence>
<keyword evidence="8" id="KW-0238">DNA-binding</keyword>
<dbReference type="EMBL" id="QCYY01003825">
    <property type="protein sequence ID" value="ROT62105.1"/>
    <property type="molecule type" value="Genomic_DNA"/>
</dbReference>
<keyword evidence="15" id="KW-1185">Reference proteome</keyword>
<evidence type="ECO:0000256" key="12">
    <source>
        <dbReference type="SAM" id="MobiDB-lite"/>
    </source>
</evidence>
<feature type="domain" description="C2H2-type" evidence="13">
    <location>
        <begin position="313"/>
        <end position="337"/>
    </location>
</feature>
<feature type="domain" description="C2H2-type" evidence="13">
    <location>
        <begin position="285"/>
        <end position="312"/>
    </location>
</feature>
<dbReference type="GO" id="GO:0005634">
    <property type="term" value="C:nucleus"/>
    <property type="evidence" value="ECO:0007669"/>
    <property type="project" value="UniProtKB-SubCell"/>
</dbReference>
<organism evidence="14 15">
    <name type="scientific">Penaeus vannamei</name>
    <name type="common">Whiteleg shrimp</name>
    <name type="synonym">Litopenaeus vannamei</name>
    <dbReference type="NCBI Taxonomy" id="6689"/>
    <lineage>
        <taxon>Eukaryota</taxon>
        <taxon>Metazoa</taxon>
        <taxon>Ecdysozoa</taxon>
        <taxon>Arthropoda</taxon>
        <taxon>Crustacea</taxon>
        <taxon>Multicrustacea</taxon>
        <taxon>Malacostraca</taxon>
        <taxon>Eumalacostraca</taxon>
        <taxon>Eucarida</taxon>
        <taxon>Decapoda</taxon>
        <taxon>Dendrobranchiata</taxon>
        <taxon>Penaeoidea</taxon>
        <taxon>Penaeidae</taxon>
        <taxon>Penaeus</taxon>
    </lineage>
</organism>
<evidence type="ECO:0000256" key="5">
    <source>
        <dbReference type="ARBA" id="ARBA00022771"/>
    </source>
</evidence>
<dbReference type="OrthoDB" id="6077919at2759"/>
<comment type="similarity">
    <text evidence="2">Belongs to the krueppel C2H2-type zinc-finger protein family.</text>
</comment>
<evidence type="ECO:0000313" key="14">
    <source>
        <dbReference type="EMBL" id="ROT62105.1"/>
    </source>
</evidence>
<evidence type="ECO:0000256" key="3">
    <source>
        <dbReference type="ARBA" id="ARBA00022723"/>
    </source>
</evidence>
<keyword evidence="3" id="KW-0479">Metal-binding</keyword>
<evidence type="ECO:0000259" key="13">
    <source>
        <dbReference type="PROSITE" id="PS50157"/>
    </source>
</evidence>
<feature type="region of interest" description="Disordered" evidence="12">
    <location>
        <begin position="166"/>
        <end position="195"/>
    </location>
</feature>
<dbReference type="Proteomes" id="UP000283509">
    <property type="component" value="Unassembled WGS sequence"/>
</dbReference>
<dbReference type="FunFam" id="3.30.160.60:FF:001370">
    <property type="entry name" value="Zinc finger protein"/>
    <property type="match status" value="1"/>
</dbReference>
<comment type="caution">
    <text evidence="14">The sequence shown here is derived from an EMBL/GenBank/DDBJ whole genome shotgun (WGS) entry which is preliminary data.</text>
</comment>
<dbReference type="STRING" id="6689.A0A3R7LXV2"/>
<keyword evidence="10" id="KW-0539">Nucleus</keyword>
<keyword evidence="9" id="KW-0804">Transcription</keyword>
<dbReference type="GO" id="GO:0008270">
    <property type="term" value="F:zinc ion binding"/>
    <property type="evidence" value="ECO:0007669"/>
    <property type="project" value="UniProtKB-KW"/>
</dbReference>
<evidence type="ECO:0000256" key="10">
    <source>
        <dbReference type="ARBA" id="ARBA00023242"/>
    </source>
</evidence>
<reference evidence="14 15" key="1">
    <citation type="submission" date="2018-04" db="EMBL/GenBank/DDBJ databases">
        <authorList>
            <person name="Zhang X."/>
            <person name="Yuan J."/>
            <person name="Li F."/>
            <person name="Xiang J."/>
        </authorList>
    </citation>
    <scope>NUCLEOTIDE SEQUENCE [LARGE SCALE GENOMIC DNA]</scope>
    <source>
        <tissue evidence="14">Muscle</tissue>
    </source>
</reference>
<keyword evidence="5 11" id="KW-0863">Zinc-finger</keyword>
<feature type="domain" description="C2H2-type" evidence="13">
    <location>
        <begin position="257"/>
        <end position="284"/>
    </location>
</feature>
<keyword evidence="7" id="KW-0805">Transcription regulation</keyword>
<evidence type="ECO:0000313" key="15">
    <source>
        <dbReference type="Proteomes" id="UP000283509"/>
    </source>
</evidence>
<protein>
    <submittedName>
        <fullName evidence="14">Zinc finger protein</fullName>
    </submittedName>
</protein>